<accession>A0A830EXN7</accession>
<proteinExistence type="predicted"/>
<evidence type="ECO:0000313" key="3">
    <source>
        <dbReference type="Proteomes" id="UP000614221"/>
    </source>
</evidence>
<comment type="caution">
    <text evidence="2">The sequence shown here is derived from an EMBL/GenBank/DDBJ whole genome shotgun (WGS) entry which is preliminary data.</text>
</comment>
<dbReference type="Proteomes" id="UP000614221">
    <property type="component" value="Unassembled WGS sequence"/>
</dbReference>
<dbReference type="AlphaFoldDB" id="A0A830EXN7"/>
<evidence type="ECO:0000313" key="2">
    <source>
        <dbReference type="EMBL" id="GGK84844.1"/>
    </source>
</evidence>
<gene>
    <name evidence="2" type="ORF">GCM10009067_41220</name>
</gene>
<sequence>MQARSRPATKGWVGMTCPSVGDIVLIELDSGPHLLVTAVDGAGNDRPLNSPRTPGFRPVEDHAS</sequence>
<organism evidence="2 3">
    <name type="scientific">Haloarcula sebkhae</name>
    <dbReference type="NCBI Taxonomy" id="932660"/>
    <lineage>
        <taxon>Archaea</taxon>
        <taxon>Methanobacteriati</taxon>
        <taxon>Methanobacteriota</taxon>
        <taxon>Stenosarchaea group</taxon>
        <taxon>Halobacteria</taxon>
        <taxon>Halobacteriales</taxon>
        <taxon>Haloarculaceae</taxon>
        <taxon>Haloarcula</taxon>
    </lineage>
</organism>
<reference evidence="2" key="2">
    <citation type="submission" date="2020-09" db="EMBL/GenBank/DDBJ databases">
        <authorList>
            <person name="Sun Q."/>
            <person name="Ohkuma M."/>
        </authorList>
    </citation>
    <scope>NUCLEOTIDE SEQUENCE</scope>
    <source>
        <strain evidence="2">JCM 19018</strain>
    </source>
</reference>
<dbReference type="EMBL" id="BMPD01000013">
    <property type="protein sequence ID" value="GGK84844.1"/>
    <property type="molecule type" value="Genomic_DNA"/>
</dbReference>
<reference evidence="2" key="1">
    <citation type="journal article" date="2014" name="Int. J. Syst. Evol. Microbiol.">
        <title>Complete genome sequence of Corynebacterium casei LMG S-19264T (=DSM 44701T), isolated from a smear-ripened cheese.</title>
        <authorList>
            <consortium name="US DOE Joint Genome Institute (JGI-PGF)"/>
            <person name="Walter F."/>
            <person name="Albersmeier A."/>
            <person name="Kalinowski J."/>
            <person name="Ruckert C."/>
        </authorList>
    </citation>
    <scope>NUCLEOTIDE SEQUENCE</scope>
    <source>
        <strain evidence="2">JCM 19018</strain>
    </source>
</reference>
<evidence type="ECO:0000256" key="1">
    <source>
        <dbReference type="SAM" id="MobiDB-lite"/>
    </source>
</evidence>
<feature type="region of interest" description="Disordered" evidence="1">
    <location>
        <begin position="40"/>
        <end position="64"/>
    </location>
</feature>
<protein>
    <submittedName>
        <fullName evidence="2">Uncharacterized protein</fullName>
    </submittedName>
</protein>
<name>A0A830EXN7_9EURY</name>